<dbReference type="Proteomes" id="UP000185557">
    <property type="component" value="Unassembled WGS sequence"/>
</dbReference>
<feature type="transmembrane region" description="Helical" evidence="1">
    <location>
        <begin position="25"/>
        <end position="43"/>
    </location>
</feature>
<dbReference type="STRING" id="549789.NIES30_22080"/>
<comment type="caution">
    <text evidence="2">The sequence shown here is derived from an EMBL/GenBank/DDBJ whole genome shotgun (WGS) entry which is preliminary data.</text>
</comment>
<evidence type="ECO:0000313" key="3">
    <source>
        <dbReference type="Proteomes" id="UP000185557"/>
    </source>
</evidence>
<proteinExistence type="predicted"/>
<protein>
    <submittedName>
        <fullName evidence="2">Uncharacterized protein</fullName>
    </submittedName>
</protein>
<dbReference type="OrthoDB" id="582646at2"/>
<evidence type="ECO:0000256" key="1">
    <source>
        <dbReference type="SAM" id="Phobius"/>
    </source>
</evidence>
<dbReference type="AlphaFoldDB" id="A0A1U7IZF5"/>
<evidence type="ECO:0000313" key="2">
    <source>
        <dbReference type="EMBL" id="OKH44513.1"/>
    </source>
</evidence>
<keyword evidence="1" id="KW-0472">Membrane</keyword>
<keyword evidence="1" id="KW-1133">Transmembrane helix</keyword>
<keyword evidence="1" id="KW-0812">Transmembrane</keyword>
<accession>A0A1U7IZF5</accession>
<dbReference type="RefSeq" id="WP_073610619.1">
    <property type="nucleotide sequence ID" value="NZ_MRCG01000022.1"/>
</dbReference>
<sequence length="158" mass="17828">MDNQDIFNLIDIPFSFQKRPSPLYYPYRTVWGISILVLILHVCSRGKRSSITRLHILNWATRNSENQTKIVELLEGRLSRTSLIVSHDPGFDRAIEYSIAEGLAVVEGKARIKLVAKGIQMAKEIMSIEDCLLEEKVFLQKKGSSLTEGLSASLLKLP</sequence>
<reference evidence="2 3" key="1">
    <citation type="submission" date="2016-11" db="EMBL/GenBank/DDBJ databases">
        <title>Draft Genome Sequences of Nine Cyanobacterial Strains from Diverse Habitats.</title>
        <authorList>
            <person name="Zhu T."/>
            <person name="Hou S."/>
            <person name="Lu X."/>
            <person name="Hess W.R."/>
        </authorList>
    </citation>
    <scope>NUCLEOTIDE SEQUENCE [LARGE SCALE GENOMIC DNA]</scope>
    <source>
        <strain evidence="2 3">NIES-30</strain>
    </source>
</reference>
<gene>
    <name evidence="2" type="ORF">NIES30_22080</name>
</gene>
<keyword evidence="3" id="KW-1185">Reference proteome</keyword>
<dbReference type="EMBL" id="MRCG01000022">
    <property type="protein sequence ID" value="OKH44513.1"/>
    <property type="molecule type" value="Genomic_DNA"/>
</dbReference>
<organism evidence="2 3">
    <name type="scientific">Phormidium tenue NIES-30</name>
    <dbReference type="NCBI Taxonomy" id="549789"/>
    <lineage>
        <taxon>Bacteria</taxon>
        <taxon>Bacillati</taxon>
        <taxon>Cyanobacteriota</taxon>
        <taxon>Cyanophyceae</taxon>
        <taxon>Oscillatoriophycideae</taxon>
        <taxon>Oscillatoriales</taxon>
        <taxon>Oscillatoriaceae</taxon>
        <taxon>Phormidium</taxon>
    </lineage>
</organism>
<name>A0A1U7IZF5_9CYAN</name>